<keyword evidence="2" id="KW-0464">Manganese</keyword>
<proteinExistence type="inferred from homology"/>
<evidence type="ECO:0000256" key="2">
    <source>
        <dbReference type="ARBA" id="ARBA00023211"/>
    </source>
</evidence>
<protein>
    <submittedName>
        <fullName evidence="4">Fructose-bisphosphatase</fullName>
        <ecNumber evidence="4">3.1.3.11</ecNumber>
    </submittedName>
</protein>
<evidence type="ECO:0000256" key="3">
    <source>
        <dbReference type="ARBA" id="ARBA00023277"/>
    </source>
</evidence>
<evidence type="ECO:0000256" key="1">
    <source>
        <dbReference type="ARBA" id="ARBA00022801"/>
    </source>
</evidence>
<keyword evidence="1 4" id="KW-0378">Hydrolase</keyword>
<dbReference type="Pfam" id="PF06874">
    <property type="entry name" value="FBPase_2"/>
    <property type="match status" value="1"/>
</dbReference>
<dbReference type="HAMAP" id="MF_01854">
    <property type="entry name" value="FBPase_class3"/>
    <property type="match status" value="1"/>
</dbReference>
<dbReference type="GO" id="GO:0006094">
    <property type="term" value="P:gluconeogenesis"/>
    <property type="evidence" value="ECO:0007669"/>
    <property type="project" value="InterPro"/>
</dbReference>
<evidence type="ECO:0000313" key="4">
    <source>
        <dbReference type="EMBL" id="EIC02663.1"/>
    </source>
</evidence>
<gene>
    <name evidence="4" type="ORF">TresaDRAFT_2512</name>
</gene>
<comment type="caution">
    <text evidence="4">The sequence shown here is derived from an EMBL/GenBank/DDBJ whole genome shotgun (WGS) entry which is preliminary data.</text>
</comment>
<dbReference type="PIRSF" id="PIRSF000906">
    <property type="entry name" value="FBPtase_Bacill"/>
    <property type="match status" value="1"/>
</dbReference>
<dbReference type="EC" id="3.1.3.11" evidence="4"/>
<dbReference type="SUPFAM" id="SSF56300">
    <property type="entry name" value="Metallo-dependent phosphatases"/>
    <property type="match status" value="1"/>
</dbReference>
<dbReference type="STRING" id="907348.TresaDRAFT_2512"/>
<evidence type="ECO:0000313" key="5">
    <source>
        <dbReference type="Proteomes" id="UP000003571"/>
    </source>
</evidence>
<reference evidence="4 5" key="1">
    <citation type="submission" date="2011-09" db="EMBL/GenBank/DDBJ databases">
        <title>The draft genome of Treponema saccharophilum DSM 2985.</title>
        <authorList>
            <consortium name="US DOE Joint Genome Institute (JGI-PGF)"/>
            <person name="Lucas S."/>
            <person name="Copeland A."/>
            <person name="Lapidus A."/>
            <person name="Glavina del Rio T."/>
            <person name="Dalin E."/>
            <person name="Tice H."/>
            <person name="Bruce D."/>
            <person name="Goodwin L."/>
            <person name="Pitluck S."/>
            <person name="Peters L."/>
            <person name="Kyrpides N."/>
            <person name="Mavromatis K."/>
            <person name="Ivanova N."/>
            <person name="Markowitz V."/>
            <person name="Cheng J.-F."/>
            <person name="Hugenholtz P."/>
            <person name="Woyke T."/>
            <person name="Wu D."/>
            <person name="Gronow S."/>
            <person name="Wellnitz S."/>
            <person name="Brambilla E."/>
            <person name="Klenk H.-P."/>
            <person name="Eisen J.A."/>
        </authorList>
    </citation>
    <scope>NUCLEOTIDE SEQUENCE [LARGE SCALE GENOMIC DNA]</scope>
    <source>
        <strain evidence="4 5">DSM 2985</strain>
    </source>
</reference>
<dbReference type="EMBL" id="AGRW01000035">
    <property type="protein sequence ID" value="EIC02663.1"/>
    <property type="molecule type" value="Genomic_DNA"/>
</dbReference>
<dbReference type="OrthoDB" id="9779903at2"/>
<dbReference type="InterPro" id="IPR029052">
    <property type="entry name" value="Metallo-depent_PP-like"/>
</dbReference>
<dbReference type="AlphaFoldDB" id="H7EI93"/>
<dbReference type="PATRIC" id="fig|907348.3.peg.532"/>
<name>H7EI93_9SPIR</name>
<dbReference type="InterPro" id="IPR009164">
    <property type="entry name" value="FBPtase_class3"/>
</dbReference>
<dbReference type="RefSeq" id="WP_002702604.1">
    <property type="nucleotide sequence ID" value="NZ_AGRW01000035.1"/>
</dbReference>
<keyword evidence="5" id="KW-1185">Reference proteome</keyword>
<keyword evidence="3" id="KW-0119">Carbohydrate metabolism</keyword>
<accession>H7EI93</accession>
<dbReference type="GO" id="GO:0042132">
    <property type="term" value="F:fructose 1,6-bisphosphate 1-phosphatase activity"/>
    <property type="evidence" value="ECO:0007669"/>
    <property type="project" value="UniProtKB-EC"/>
</dbReference>
<sequence length="634" mass="72570">MKNEKYLSILARQYPSEQSVITEIVNLQAILALPKGTEHFLTDIHGEFQQFSHVLRNGSGSIRTKIEEVFGNTETSSVKRALATLIYYPKEKLEIVRQSEEDLDDWYTVTLHRLVAMLRRVSSKYTRSKVHKAMPEDFSYVIEELITEKEEIKDKQAYYNSIISTVIRIGAAEQLIVALCNMIQRLVIDHLHIIGDIFDRGPGPHLILDSILNYHSLDIQWGNHDIVWMGAAAGSKVCIANVVRLCARYNNLDVLEEGYGINLTPLVTFCMSAYGKMDRNAVHRAILLIQLKLEAELIRENPEFGMEHRLVLDKIDFEKKTVNIGGKEWRLNVGDFSADMPTVDPANPEKLSDDEERVMNRLVYSFTHCEKLQRHVRFLFAKGSLYKVFNGNLLYHGCMPLDSDGKFLPVDVYGKTVSGKRLYDELEVWVRKGYFAKSGSEEKRRGENIMWYLWTGPKSPLFGKEKMACFESMFIDDKEARCERKNRYYDELEDEATVNSILREFGLDEKTAHIINGHVPQEVKKGDSPIKCGGKLLIIDGGFSAAYHEKTGIAGYTLVCNSYGMRLVVHEKFTSCEQMIATDSDIVSDTIQVERFPNRRHVRDTDRGSELEEQIAELEELLCAYRKGVRFSCP</sequence>
<organism evidence="4 5">
    <name type="scientific">Treponema saccharophilum DSM 2985</name>
    <dbReference type="NCBI Taxonomy" id="907348"/>
    <lineage>
        <taxon>Bacteria</taxon>
        <taxon>Pseudomonadati</taxon>
        <taxon>Spirochaetota</taxon>
        <taxon>Spirochaetia</taxon>
        <taxon>Spirochaetales</taxon>
        <taxon>Treponemataceae</taxon>
        <taxon>Treponema</taxon>
    </lineage>
</organism>
<dbReference type="Proteomes" id="UP000003571">
    <property type="component" value="Unassembled WGS sequence"/>
</dbReference>
<dbReference type="eggNOG" id="COG3855">
    <property type="taxonomic scope" value="Bacteria"/>
</dbReference>